<dbReference type="Pfam" id="PF00209">
    <property type="entry name" value="SNF"/>
    <property type="match status" value="2"/>
</dbReference>
<evidence type="ECO:0000256" key="7">
    <source>
        <dbReference type="SAM" id="Phobius"/>
    </source>
</evidence>
<name>A0ABQ1QTQ6_9RHOB</name>
<evidence type="ECO:0000256" key="3">
    <source>
        <dbReference type="ARBA" id="ARBA00022692"/>
    </source>
</evidence>
<keyword evidence="9" id="KW-1185">Reference proteome</keyword>
<dbReference type="InterPro" id="IPR037272">
    <property type="entry name" value="SNS_sf"/>
</dbReference>
<feature type="transmembrane region" description="Helical" evidence="7">
    <location>
        <begin position="140"/>
        <end position="160"/>
    </location>
</feature>
<dbReference type="Proteomes" id="UP000617355">
    <property type="component" value="Unassembled WGS sequence"/>
</dbReference>
<dbReference type="NCBIfam" id="NF037979">
    <property type="entry name" value="Na_transp"/>
    <property type="match status" value="1"/>
</dbReference>
<feature type="transmembrane region" description="Helical" evidence="7">
    <location>
        <begin position="296"/>
        <end position="320"/>
    </location>
</feature>
<dbReference type="CDD" id="cd10336">
    <property type="entry name" value="SLC6sbd_Tyt1-Like"/>
    <property type="match status" value="1"/>
</dbReference>
<keyword evidence="4 7" id="KW-1133">Transmembrane helix</keyword>
<dbReference type="InterPro" id="IPR047218">
    <property type="entry name" value="YocR/YhdH-like"/>
</dbReference>
<sequence length="487" mass="50770">MTSGENKPDREGRATGSGRDAPSDDAPAPEPTPRPQEESGQAAAEVTDTSREAAERGEQPYAVWSSERAFVLSTAAAGVGLGNLWRFPTLVGENGGGVFLFAYAVAVIVVAIPFATLELAVGRQAQGSVIASFKRMGPGLFLFGWLTVLLTLAIDSYYFVVSGWTLGFATGATFGPPPEFESFTSGYASLWYLFAIGAIVAAILAFGLSGIERVAQFLMPLLVLSILALAVLALVTGEAGKALTFLFLPETERLGDPALWRAAFGQAFFSMTIGQGYLITYGSYLPDRIRLPRSVVSIAALNSGVAILAGLAIFPLVFAAGADPAAGSELAFVTLPRAFEAIGTSLPLDAVFFWLLFLAALSSCIGGAKVVTAALREQWPRLRHHASTLLGVGLIVALGIPSALSYAAPGWTLQGDPVLDVINRSLGSTGTIVLAIGTSLILGWRFSGGDPARPLGLGGLTGVTLRALVRAAPIALAFLFVAELFAG</sequence>
<feature type="compositionally biased region" description="Basic and acidic residues" evidence="6">
    <location>
        <begin position="1"/>
        <end position="13"/>
    </location>
</feature>
<feature type="transmembrane region" description="Helical" evidence="7">
    <location>
        <begin position="387"/>
        <end position="408"/>
    </location>
</feature>
<feature type="transmembrane region" description="Helical" evidence="7">
    <location>
        <begin position="190"/>
        <end position="211"/>
    </location>
</feature>
<dbReference type="InterPro" id="IPR000175">
    <property type="entry name" value="Na/ntran_symport"/>
</dbReference>
<dbReference type="PANTHER" id="PTHR42948:SF1">
    <property type="entry name" value="TRANSPORTER"/>
    <property type="match status" value="1"/>
</dbReference>
<evidence type="ECO:0000256" key="6">
    <source>
        <dbReference type="SAM" id="MobiDB-lite"/>
    </source>
</evidence>
<feature type="transmembrane region" description="Helical" evidence="7">
    <location>
        <begin position="69"/>
        <end position="87"/>
    </location>
</feature>
<feature type="region of interest" description="Disordered" evidence="6">
    <location>
        <begin position="1"/>
        <end position="59"/>
    </location>
</feature>
<feature type="transmembrane region" description="Helical" evidence="7">
    <location>
        <begin position="218"/>
        <end position="239"/>
    </location>
</feature>
<evidence type="ECO:0000256" key="2">
    <source>
        <dbReference type="ARBA" id="ARBA00022448"/>
    </source>
</evidence>
<feature type="transmembrane region" description="Helical" evidence="7">
    <location>
        <begin position="351"/>
        <end position="375"/>
    </location>
</feature>
<keyword evidence="3 7" id="KW-0812">Transmembrane</keyword>
<feature type="transmembrane region" description="Helical" evidence="7">
    <location>
        <begin position="467"/>
        <end position="486"/>
    </location>
</feature>
<dbReference type="EMBL" id="BMGI01000004">
    <property type="protein sequence ID" value="GGD41765.1"/>
    <property type="molecule type" value="Genomic_DNA"/>
</dbReference>
<reference evidence="9" key="1">
    <citation type="journal article" date="2019" name="Int. J. Syst. Evol. Microbiol.">
        <title>The Global Catalogue of Microorganisms (GCM) 10K type strain sequencing project: providing services to taxonomists for standard genome sequencing and annotation.</title>
        <authorList>
            <consortium name="The Broad Institute Genomics Platform"/>
            <consortium name="The Broad Institute Genome Sequencing Center for Infectious Disease"/>
            <person name="Wu L."/>
            <person name="Ma J."/>
        </authorList>
    </citation>
    <scope>NUCLEOTIDE SEQUENCE [LARGE SCALE GENOMIC DNA]</scope>
    <source>
        <strain evidence="9">CGMCC 1.12922</strain>
    </source>
</reference>
<gene>
    <name evidence="8" type="ORF">GCM10011358_27050</name>
</gene>
<keyword evidence="2" id="KW-0813">Transport</keyword>
<proteinExistence type="predicted"/>
<feature type="transmembrane region" description="Helical" evidence="7">
    <location>
        <begin position="99"/>
        <end position="120"/>
    </location>
</feature>
<feature type="transmembrane region" description="Helical" evidence="7">
    <location>
        <begin position="428"/>
        <end position="446"/>
    </location>
</feature>
<evidence type="ECO:0000313" key="8">
    <source>
        <dbReference type="EMBL" id="GGD41765.1"/>
    </source>
</evidence>
<evidence type="ECO:0000313" key="9">
    <source>
        <dbReference type="Proteomes" id="UP000617355"/>
    </source>
</evidence>
<dbReference type="RefSeq" id="WP_188528610.1">
    <property type="nucleotide sequence ID" value="NZ_BMGI01000004.1"/>
</dbReference>
<evidence type="ECO:0000256" key="4">
    <source>
        <dbReference type="ARBA" id="ARBA00022989"/>
    </source>
</evidence>
<dbReference type="SUPFAM" id="SSF161070">
    <property type="entry name" value="SNF-like"/>
    <property type="match status" value="1"/>
</dbReference>
<dbReference type="PANTHER" id="PTHR42948">
    <property type="entry name" value="TRANSPORTER"/>
    <property type="match status" value="1"/>
</dbReference>
<comment type="caution">
    <text evidence="8">The sequence shown here is derived from an EMBL/GenBank/DDBJ whole genome shotgun (WGS) entry which is preliminary data.</text>
</comment>
<feature type="compositionally biased region" description="Basic and acidic residues" evidence="6">
    <location>
        <begin position="48"/>
        <end position="58"/>
    </location>
</feature>
<feature type="transmembrane region" description="Helical" evidence="7">
    <location>
        <begin position="259"/>
        <end position="284"/>
    </location>
</feature>
<accession>A0ABQ1QTQ6</accession>
<protein>
    <submittedName>
        <fullName evidence="8">Sodium-dependent transporter</fullName>
    </submittedName>
</protein>
<dbReference type="PROSITE" id="PS50267">
    <property type="entry name" value="NA_NEUROTRAN_SYMP_3"/>
    <property type="match status" value="1"/>
</dbReference>
<comment type="subcellular location">
    <subcellularLocation>
        <location evidence="1">Membrane</location>
        <topology evidence="1">Multi-pass membrane protein</topology>
    </subcellularLocation>
</comment>
<organism evidence="8 9">
    <name type="scientific">Sinisalibacter lacisalsi</name>
    <dbReference type="NCBI Taxonomy" id="1526570"/>
    <lineage>
        <taxon>Bacteria</taxon>
        <taxon>Pseudomonadati</taxon>
        <taxon>Pseudomonadota</taxon>
        <taxon>Alphaproteobacteria</taxon>
        <taxon>Rhodobacterales</taxon>
        <taxon>Roseobacteraceae</taxon>
        <taxon>Sinisalibacter</taxon>
    </lineage>
</organism>
<evidence type="ECO:0000256" key="5">
    <source>
        <dbReference type="ARBA" id="ARBA00023136"/>
    </source>
</evidence>
<dbReference type="PRINTS" id="PR00176">
    <property type="entry name" value="NANEUSMPORT"/>
</dbReference>
<keyword evidence="5 7" id="KW-0472">Membrane</keyword>
<evidence type="ECO:0000256" key="1">
    <source>
        <dbReference type="ARBA" id="ARBA00004141"/>
    </source>
</evidence>